<dbReference type="Pfam" id="PF08486">
    <property type="entry name" value="SpoIID"/>
    <property type="match status" value="1"/>
</dbReference>
<proteinExistence type="predicted"/>
<evidence type="ECO:0000259" key="2">
    <source>
        <dbReference type="Pfam" id="PF08486"/>
    </source>
</evidence>
<dbReference type="STRING" id="147375.BXP28_00160"/>
<dbReference type="GeneID" id="64218159"/>
<accession>A0A2L1TY19</accession>
<evidence type="ECO:0000256" key="1">
    <source>
        <dbReference type="SAM" id="SignalP"/>
    </source>
</evidence>
<sequence length="736" mass="79985" precursor="true">MKKLFAILLAASMLFTVIPQGNASADTSQVAVKLVNYIGKNSSIDVKVTGNYRISETGSALNSGQTYTVKASSGVLSLYSGNQKLREFGAQFSMVPVTYGTSSRLTIQNGNSYTGTITFQAEGSIVTPVNKLPMEDYLKGVLPKEVSSAYPLESLKAQAVSARTHASRFTSAGKTMDDTTSYQVYGGYSSWQDKTSQAVDQTAGVVLMYGGTYAQTYFSASNGGMTESAENAWGGSSIPYLTAKRDPYDDSYNWSVTLNKTQISTAGLDLKNPNSWWSQVVEANKNEAANMKTFMLNNGYGGKDLKITGISSLTVDAAKNSSGRSIKGSITVQYMAKNELNPDGSIKIQTATFHDLKLSQLRAMIGNAIWKSLLVTNVTNGSNSYTVSGKGYGHGVGMSQYGMKARGEAGQSYKEILQFYYPGTTLTGGSDPGPGPDPVIDHINLIATSSLHMSPGGPVDGAITAQTVSVLAKQGEWVKIQTWKGARWIVPNRDFSLPAKLPLSKDTSLHEKPDSSSTYMGTVSAPQNVSILSKEGDWYLIETWRGPLWVLPNHDFSLPATITLTKVTSLHNEPDEKSAYLGALSPQTVSVLAKKGDWYQITTWKGPLWIVPNRDFSVPEKLLLFMNTSLHEKPDSSSTYMGTVSAPQNVTVLDKKGDWYLIQTWRGPLWILPNHDTSLPSTITLTKVTSLHSEPNRVYSGSVSPQTVTVLGKQGDWYQISTWKGPLWILPNQNFN</sequence>
<dbReference type="RefSeq" id="WP_104932660.1">
    <property type="nucleotide sequence ID" value="NZ_CP019655.1"/>
</dbReference>
<reference evidence="4" key="1">
    <citation type="submission" date="2017-02" db="EMBL/GenBank/DDBJ databases">
        <title>Delineation of Paenibacillus larvae strains originating from foulbrood outbreaks.</title>
        <authorList>
            <person name="Beims H."/>
            <person name="Bunk B."/>
            <person name="Sproeer C."/>
            <person name="Mohr K.I."/>
            <person name="Pradella S."/>
            <person name="Guenther G."/>
            <person name="Rohde M."/>
            <person name="von der Ohe W."/>
            <person name="Steinert M."/>
        </authorList>
    </citation>
    <scope>NUCLEOTIDE SEQUENCE [LARGE SCALE GENOMIC DNA]</scope>
    <source>
        <strain evidence="4">Eric_III</strain>
    </source>
</reference>
<dbReference type="GO" id="GO:0030435">
    <property type="term" value="P:sporulation resulting in formation of a cellular spore"/>
    <property type="evidence" value="ECO:0007669"/>
    <property type="project" value="InterPro"/>
</dbReference>
<organism evidence="3 4">
    <name type="scientific">Paenibacillus larvae subsp. larvae</name>
    <dbReference type="NCBI Taxonomy" id="147375"/>
    <lineage>
        <taxon>Bacteria</taxon>
        <taxon>Bacillati</taxon>
        <taxon>Bacillota</taxon>
        <taxon>Bacilli</taxon>
        <taxon>Bacillales</taxon>
        <taxon>Paenibacillaceae</taxon>
        <taxon>Paenibacillus</taxon>
    </lineage>
</organism>
<dbReference type="PANTHER" id="PTHR30032">
    <property type="entry name" value="N-ACETYLMURAMOYL-L-ALANINE AMIDASE-RELATED"/>
    <property type="match status" value="1"/>
</dbReference>
<dbReference type="InterPro" id="IPR051922">
    <property type="entry name" value="Bact_Sporulation_Assoc"/>
</dbReference>
<gene>
    <name evidence="3" type="ORF">ERICIII_01370</name>
</gene>
<dbReference type="NCBIfam" id="TIGR02669">
    <property type="entry name" value="SpoIID_LytB"/>
    <property type="match status" value="1"/>
</dbReference>
<dbReference type="AlphaFoldDB" id="A0A2L1TY19"/>
<dbReference type="InterPro" id="IPR013486">
    <property type="entry name" value="SpoIID/LytB"/>
</dbReference>
<name>A0A2L1TY19_9BACL</name>
<evidence type="ECO:0000313" key="4">
    <source>
        <dbReference type="Proteomes" id="UP000239833"/>
    </source>
</evidence>
<protein>
    <submittedName>
        <fullName evidence="3">SpoIID/LytB domain-containing protein</fullName>
    </submittedName>
</protein>
<dbReference type="PANTHER" id="PTHR30032:SF4">
    <property type="entry name" value="AMIDASE ENHANCER"/>
    <property type="match status" value="1"/>
</dbReference>
<dbReference type="InterPro" id="IPR013693">
    <property type="entry name" value="SpoIID/LytB_N"/>
</dbReference>
<keyword evidence="1" id="KW-0732">Signal</keyword>
<dbReference type="Proteomes" id="UP000239833">
    <property type="component" value="Chromosome"/>
</dbReference>
<feature type="domain" description="Sporulation stage II protein D amidase enhancer LytB N-terminal" evidence="2">
    <location>
        <begin position="126"/>
        <end position="209"/>
    </location>
</feature>
<dbReference type="EMBL" id="CP019655">
    <property type="protein sequence ID" value="AVF25562.1"/>
    <property type="molecule type" value="Genomic_DNA"/>
</dbReference>
<feature type="chain" id="PRO_5039495223" evidence="1">
    <location>
        <begin position="24"/>
        <end position="736"/>
    </location>
</feature>
<feature type="signal peptide" evidence="1">
    <location>
        <begin position="1"/>
        <end position="23"/>
    </location>
</feature>
<evidence type="ECO:0000313" key="3">
    <source>
        <dbReference type="EMBL" id="AVF25562.1"/>
    </source>
</evidence>
<dbReference type="GO" id="GO:0030288">
    <property type="term" value="C:outer membrane-bounded periplasmic space"/>
    <property type="evidence" value="ECO:0007669"/>
    <property type="project" value="TreeGrafter"/>
</dbReference>